<keyword evidence="4" id="KW-1185">Reference proteome</keyword>
<evidence type="ECO:0000313" key="3">
    <source>
        <dbReference type="EMBL" id="MBB6436676.1"/>
    </source>
</evidence>
<feature type="domain" description="Activator of Hsp90 ATPase homologue 1/2-like C-terminal" evidence="2">
    <location>
        <begin position="20"/>
        <end position="131"/>
    </location>
</feature>
<dbReference type="InterPro" id="IPR023393">
    <property type="entry name" value="START-like_dom_sf"/>
</dbReference>
<dbReference type="Pfam" id="PF08327">
    <property type="entry name" value="AHSA1"/>
    <property type="match status" value="1"/>
</dbReference>
<comment type="similarity">
    <text evidence="1">Belongs to the AHA1 family.</text>
</comment>
<comment type="caution">
    <text evidence="3">The sequence shown here is derived from an EMBL/GenBank/DDBJ whole genome shotgun (WGS) entry which is preliminary data.</text>
</comment>
<sequence length="162" mass="18352">MSEQMTQTIPDVRKWVTVPATPQQAFAVFTEQPEQWWPASHVLLDKERVGLAFEPGVGGRYYEWDADGRQIDWGRILDWLPGRRIVMTWRINASWQSIPTDDGASLIEVDFEPDGDGGTRVTLAHVQLHRHGEGADRIFRALDGPSPGETLELFERAVRSAQ</sequence>
<evidence type="ECO:0000313" key="4">
    <source>
        <dbReference type="Proteomes" id="UP000540423"/>
    </source>
</evidence>
<dbReference type="RefSeq" id="WP_185031329.1">
    <property type="nucleotide sequence ID" value="NZ_BNBN01000010.1"/>
</dbReference>
<name>A0A7X0HFP2_9ACTN</name>
<protein>
    <submittedName>
        <fullName evidence="3">Uncharacterized protein YndB with AHSA1/START domain</fullName>
    </submittedName>
</protein>
<dbReference type="SUPFAM" id="SSF55961">
    <property type="entry name" value="Bet v1-like"/>
    <property type="match status" value="1"/>
</dbReference>
<dbReference type="InterPro" id="IPR013538">
    <property type="entry name" value="ASHA1/2-like_C"/>
</dbReference>
<organism evidence="3 4">
    <name type="scientific">Streptomyces candidus</name>
    <dbReference type="NCBI Taxonomy" id="67283"/>
    <lineage>
        <taxon>Bacteria</taxon>
        <taxon>Bacillati</taxon>
        <taxon>Actinomycetota</taxon>
        <taxon>Actinomycetes</taxon>
        <taxon>Kitasatosporales</taxon>
        <taxon>Streptomycetaceae</taxon>
        <taxon>Streptomyces</taxon>
    </lineage>
</organism>
<gene>
    <name evidence="3" type="ORF">HNQ79_003149</name>
</gene>
<evidence type="ECO:0000259" key="2">
    <source>
        <dbReference type="Pfam" id="PF08327"/>
    </source>
</evidence>
<dbReference type="AlphaFoldDB" id="A0A7X0HFP2"/>
<proteinExistence type="inferred from homology"/>
<dbReference type="CDD" id="cd08891">
    <property type="entry name" value="SRPBCC_CalC"/>
    <property type="match status" value="1"/>
</dbReference>
<dbReference type="EMBL" id="JACHEM010000007">
    <property type="protein sequence ID" value="MBB6436676.1"/>
    <property type="molecule type" value="Genomic_DNA"/>
</dbReference>
<reference evidence="3 4" key="1">
    <citation type="submission" date="2020-08" db="EMBL/GenBank/DDBJ databases">
        <title>Genomic Encyclopedia of Type Strains, Phase IV (KMG-IV): sequencing the most valuable type-strain genomes for metagenomic binning, comparative biology and taxonomic classification.</title>
        <authorList>
            <person name="Goeker M."/>
        </authorList>
    </citation>
    <scope>NUCLEOTIDE SEQUENCE [LARGE SCALE GENOMIC DNA]</scope>
    <source>
        <strain evidence="3 4">DSM 40141</strain>
    </source>
</reference>
<accession>A0A7X0HFP2</accession>
<evidence type="ECO:0000256" key="1">
    <source>
        <dbReference type="ARBA" id="ARBA00006817"/>
    </source>
</evidence>
<dbReference type="Gene3D" id="3.30.530.20">
    <property type="match status" value="1"/>
</dbReference>
<dbReference type="Proteomes" id="UP000540423">
    <property type="component" value="Unassembled WGS sequence"/>
</dbReference>